<reference evidence="1 3" key="2">
    <citation type="journal article" date="2014" name="BMC Genomics">
        <title>An improved genome release (version Mt4.0) for the model legume Medicago truncatula.</title>
        <authorList>
            <person name="Tang H."/>
            <person name="Krishnakumar V."/>
            <person name="Bidwell S."/>
            <person name="Rosen B."/>
            <person name="Chan A."/>
            <person name="Zhou S."/>
            <person name="Gentzbittel L."/>
            <person name="Childs K.L."/>
            <person name="Yandell M."/>
            <person name="Gundlach H."/>
            <person name="Mayer K.F."/>
            <person name="Schwartz D.C."/>
            <person name="Town C.D."/>
        </authorList>
    </citation>
    <scope>GENOME REANNOTATION</scope>
    <source>
        <strain evidence="2 3">cv. Jemalong A17</strain>
    </source>
</reference>
<dbReference type="EMBL" id="CM001218">
    <property type="protein sequence ID" value="AES67320.1"/>
    <property type="molecule type" value="Genomic_DNA"/>
</dbReference>
<dbReference type="HOGENOM" id="CLU_1838085_0_0_1"/>
<reference evidence="2" key="3">
    <citation type="submission" date="2015-04" db="UniProtKB">
        <authorList>
            <consortium name="EnsemblPlants"/>
        </authorList>
    </citation>
    <scope>IDENTIFICATION</scope>
    <source>
        <strain evidence="2">cv. Jemalong A17</strain>
    </source>
</reference>
<evidence type="ECO:0000313" key="1">
    <source>
        <dbReference type="EMBL" id="AES67320.1"/>
    </source>
</evidence>
<accession>G7IRL1</accession>
<sequence>MGWMGQLLGGGRGSSLWRRDVYKLCSHEWFSDHVSPSVGKGNHTLFWTDVWLGGVRFVSGLAVPPQVLPDYFIQFSYIGRSEKVWRPISQDIWFATVWEIWKERNNRLFMDKTCSTLQVADKIKSLTFMWPEGEIHYSSL</sequence>
<evidence type="ECO:0008006" key="4">
    <source>
        <dbReference type="Google" id="ProtNLM"/>
    </source>
</evidence>
<name>G7IRL1_MEDTR</name>
<dbReference type="EnsemblPlants" id="AES67320">
    <property type="protein sequence ID" value="AES67320"/>
    <property type="gene ID" value="MTR_2g089320"/>
</dbReference>
<keyword evidence="3" id="KW-1185">Reference proteome</keyword>
<dbReference type="PaxDb" id="3880-AES67320"/>
<proteinExistence type="predicted"/>
<evidence type="ECO:0000313" key="3">
    <source>
        <dbReference type="Proteomes" id="UP000002051"/>
    </source>
</evidence>
<gene>
    <name evidence="1" type="ordered locus">MTR_2g089320</name>
</gene>
<organism evidence="1 3">
    <name type="scientific">Medicago truncatula</name>
    <name type="common">Barrel medic</name>
    <name type="synonym">Medicago tribuloides</name>
    <dbReference type="NCBI Taxonomy" id="3880"/>
    <lineage>
        <taxon>Eukaryota</taxon>
        <taxon>Viridiplantae</taxon>
        <taxon>Streptophyta</taxon>
        <taxon>Embryophyta</taxon>
        <taxon>Tracheophyta</taxon>
        <taxon>Spermatophyta</taxon>
        <taxon>Magnoliopsida</taxon>
        <taxon>eudicotyledons</taxon>
        <taxon>Gunneridae</taxon>
        <taxon>Pentapetalae</taxon>
        <taxon>rosids</taxon>
        <taxon>fabids</taxon>
        <taxon>Fabales</taxon>
        <taxon>Fabaceae</taxon>
        <taxon>Papilionoideae</taxon>
        <taxon>50 kb inversion clade</taxon>
        <taxon>NPAAA clade</taxon>
        <taxon>Hologalegina</taxon>
        <taxon>IRL clade</taxon>
        <taxon>Trifolieae</taxon>
        <taxon>Medicago</taxon>
    </lineage>
</organism>
<dbReference type="AlphaFoldDB" id="G7IRL1"/>
<dbReference type="Proteomes" id="UP000002051">
    <property type="component" value="Chromosome 2"/>
</dbReference>
<protein>
    <recommendedName>
        <fullName evidence="4">Reverse transcriptase zinc-binding domain-containing protein</fullName>
    </recommendedName>
</protein>
<evidence type="ECO:0000313" key="2">
    <source>
        <dbReference type="EnsemblPlants" id="AES67320"/>
    </source>
</evidence>
<reference evidence="1 3" key="1">
    <citation type="journal article" date="2011" name="Nature">
        <title>The Medicago genome provides insight into the evolution of rhizobial symbioses.</title>
        <authorList>
            <person name="Young N.D."/>
            <person name="Debelle F."/>
            <person name="Oldroyd G.E."/>
            <person name="Geurts R."/>
            <person name="Cannon S.B."/>
            <person name="Udvardi M.K."/>
            <person name="Benedito V.A."/>
            <person name="Mayer K.F."/>
            <person name="Gouzy J."/>
            <person name="Schoof H."/>
            <person name="Van de Peer Y."/>
            <person name="Proost S."/>
            <person name="Cook D.R."/>
            <person name="Meyers B.C."/>
            <person name="Spannagl M."/>
            <person name="Cheung F."/>
            <person name="De Mita S."/>
            <person name="Krishnakumar V."/>
            <person name="Gundlach H."/>
            <person name="Zhou S."/>
            <person name="Mudge J."/>
            <person name="Bharti A.K."/>
            <person name="Murray J.D."/>
            <person name="Naoumkina M.A."/>
            <person name="Rosen B."/>
            <person name="Silverstein K.A."/>
            <person name="Tang H."/>
            <person name="Rombauts S."/>
            <person name="Zhao P.X."/>
            <person name="Zhou P."/>
            <person name="Barbe V."/>
            <person name="Bardou P."/>
            <person name="Bechner M."/>
            <person name="Bellec A."/>
            <person name="Berger A."/>
            <person name="Berges H."/>
            <person name="Bidwell S."/>
            <person name="Bisseling T."/>
            <person name="Choisne N."/>
            <person name="Couloux A."/>
            <person name="Denny R."/>
            <person name="Deshpande S."/>
            <person name="Dai X."/>
            <person name="Doyle J.J."/>
            <person name="Dudez A.M."/>
            <person name="Farmer A.D."/>
            <person name="Fouteau S."/>
            <person name="Franken C."/>
            <person name="Gibelin C."/>
            <person name="Gish J."/>
            <person name="Goldstein S."/>
            <person name="Gonzalez A.J."/>
            <person name="Green P.J."/>
            <person name="Hallab A."/>
            <person name="Hartog M."/>
            <person name="Hua A."/>
            <person name="Humphray S.J."/>
            <person name="Jeong D.H."/>
            <person name="Jing Y."/>
            <person name="Jocker A."/>
            <person name="Kenton S.M."/>
            <person name="Kim D.J."/>
            <person name="Klee K."/>
            <person name="Lai H."/>
            <person name="Lang C."/>
            <person name="Lin S."/>
            <person name="Macmil S.L."/>
            <person name="Magdelenat G."/>
            <person name="Matthews L."/>
            <person name="McCorrison J."/>
            <person name="Monaghan E.L."/>
            <person name="Mun J.H."/>
            <person name="Najar F.Z."/>
            <person name="Nicholson C."/>
            <person name="Noirot C."/>
            <person name="O'Bleness M."/>
            <person name="Paule C.R."/>
            <person name="Poulain J."/>
            <person name="Prion F."/>
            <person name="Qin B."/>
            <person name="Qu C."/>
            <person name="Retzel E.F."/>
            <person name="Riddle C."/>
            <person name="Sallet E."/>
            <person name="Samain S."/>
            <person name="Samson N."/>
            <person name="Sanders I."/>
            <person name="Saurat O."/>
            <person name="Scarpelli C."/>
            <person name="Schiex T."/>
            <person name="Segurens B."/>
            <person name="Severin A.J."/>
            <person name="Sherrier D.J."/>
            <person name="Shi R."/>
            <person name="Sims S."/>
            <person name="Singer S.R."/>
            <person name="Sinharoy S."/>
            <person name="Sterck L."/>
            <person name="Viollet A."/>
            <person name="Wang B.B."/>
            <person name="Wang K."/>
            <person name="Wang M."/>
            <person name="Wang X."/>
            <person name="Warfsmann J."/>
            <person name="Weissenbach J."/>
            <person name="White D.D."/>
            <person name="White J.D."/>
            <person name="Wiley G.B."/>
            <person name="Wincker P."/>
            <person name="Xing Y."/>
            <person name="Yang L."/>
            <person name="Yao Z."/>
            <person name="Ying F."/>
            <person name="Zhai J."/>
            <person name="Zhou L."/>
            <person name="Zuber A."/>
            <person name="Denarie J."/>
            <person name="Dixon R.A."/>
            <person name="May G.D."/>
            <person name="Schwartz D.C."/>
            <person name="Rogers J."/>
            <person name="Quetier F."/>
            <person name="Town C.D."/>
            <person name="Roe B.A."/>
        </authorList>
    </citation>
    <scope>NUCLEOTIDE SEQUENCE [LARGE SCALE GENOMIC DNA]</scope>
    <source>
        <strain evidence="1">A17</strain>
        <strain evidence="2 3">cv. Jemalong A17</strain>
    </source>
</reference>